<gene>
    <name evidence="5" type="ORF">BLS_001498</name>
</gene>
<evidence type="ECO:0008006" key="7">
    <source>
        <dbReference type="Google" id="ProtNLM"/>
    </source>
</evidence>
<comment type="caution">
    <text evidence="5">The sequence shown here is derived from an EMBL/GenBank/DDBJ whole genome shotgun (WGS) entry which is preliminary data.</text>
</comment>
<dbReference type="Pfam" id="PF12660">
    <property type="entry name" value="zf-TFIIIC"/>
    <property type="match status" value="1"/>
</dbReference>
<proteinExistence type="predicted"/>
<evidence type="ECO:0000259" key="4">
    <source>
        <dbReference type="Pfam" id="PF12660"/>
    </source>
</evidence>
<organism evidence="5 6">
    <name type="scientific">Venturia inaequalis</name>
    <name type="common">Apple scab fungus</name>
    <dbReference type="NCBI Taxonomy" id="5025"/>
    <lineage>
        <taxon>Eukaryota</taxon>
        <taxon>Fungi</taxon>
        <taxon>Dikarya</taxon>
        <taxon>Ascomycota</taxon>
        <taxon>Pezizomycotina</taxon>
        <taxon>Dothideomycetes</taxon>
        <taxon>Pleosporomycetidae</taxon>
        <taxon>Venturiales</taxon>
        <taxon>Venturiaceae</taxon>
        <taxon>Venturia</taxon>
    </lineage>
</organism>
<evidence type="ECO:0000313" key="6">
    <source>
        <dbReference type="Proteomes" id="UP000433883"/>
    </source>
</evidence>
<feature type="transmembrane region" description="Helical" evidence="2">
    <location>
        <begin position="1257"/>
        <end position="1278"/>
    </location>
</feature>
<evidence type="ECO:0000259" key="3">
    <source>
        <dbReference type="Pfam" id="PF12657"/>
    </source>
</evidence>
<sequence>MSEETALSIWPTLCDGVAWSEIGEMAIATSEHVELLIPKVRLDQDQQDQLWDKLHLRVNAFDETQVDIEDPIAWNSSSLGEEISVCEVVGVDWSPQGPAMHKRCALAVHTQNLVLSIWAPTVHPRSLASWKRHFVINRELQRYFIGRHPEEAFEPPDAKSDRLKRLQRVRAFAWSRAATLARPVEDERYAAPAHCNEILMAVSNDNNEVIIFRMPSTLRMPSSRTDDNSNNMTVVGHFSILPGDFNLPDLTWTFEEHMRYQSFVSKLAWSGWHSVQSGPLMAVIVCATRTKLIFRRVLIAMKPNGVNVQLNGQSSEILLPTPWPPNGILRWMPNESHEPNLKLVVCAGGDIMLCGINAMGGGAEVLATYIREEWDPVAGCVVTDPTSDRNALFIGSHSSTTSTSTVQLDPSSLKPLGGQNPVWKTLMVRHKNDFGKENRLGDLTVVKLWGMAMSPVKNLMAILTTVHPSSQPEYLIQSDYRTTLSVIATDSQPNPTKFVAKLLRENPTSETVAYSMKFWLKQLADSPDKRESMIHEMMAALDQEIVRLEREPVPIEQPGASLNTLLYHSKILKAHRLKRLISLFDLTLDSATSASLDMAIVAKLTTTILRLPRKSWQRSTISKYIILEYKKAVSVLPTSLTHQLEDLDLSHAEHKERCEICEAEIPLESFTEAHCVEGHEFARCSLTFLAIQAPGISKYCGICGKQYIEGSYLETDSQASMSATQNGEDASMEGDTNEDGQTTKDLPTLAELIFTACDSCFYCGDSLLAMDLFNFSFQSHDDLEDLRYSHSPASTPNLVEAPPDRVQSMHLSTKDHVMEDESDPTMQTLDLLDGDHDTPFSETELEPEMGAQKKTAKGSGICPTPMKSTSKPRSFLGGTTPAAYISQCFDDAKNGSKKSSKEVSPSSIYSRPQTLQQQKLDSLPQTKYEIVAHNNHPTNILRPAARIHTPSPLSQSFHPPSITTAEPPIATDLIHTSSHITNSYRLTPASNRWPPRKESLPSMLINTQSFMRYSNEHAPSPPPLQLQGLAKRRWSPPFLAPIDVKKSFEASDCLTFGISRKTAIRGVQDDNGVGEKIVRLRVKRRDGSLREVGRERSQIIIPKPCSHPPSEYPASQTNIPQAGGAAGTHIGQNFSTWDFDDKLFFEELRHEYARLTGSSRYLSARSLRTIRPNVSTEMESDSFSEAEMMKGFLKPASGKGRYGWVQWIHRLSSQPEPPTQQTPTPKKSEGAPSPSPLQPHNEPLTLTFHLSWSPHRILTALLLTVLTSLSIALLWILLGTRTASNGVQISLNEAGVPQAKWAVPSDAVGFRGKVVEDKVGDDTQEGFE</sequence>
<feature type="region of interest" description="Disordered" evidence="1">
    <location>
        <begin position="1213"/>
        <end position="1242"/>
    </location>
</feature>
<protein>
    <recommendedName>
        <fullName evidence="7">Transcription factor IIIC putative zinc-finger domain-containing protein</fullName>
    </recommendedName>
</protein>
<feature type="compositionally biased region" description="Polar residues" evidence="1">
    <location>
        <begin position="718"/>
        <end position="728"/>
    </location>
</feature>
<dbReference type="PANTHER" id="PTHR15496:SF2">
    <property type="entry name" value="GENERAL TRANSCRIPTION FACTOR 3C POLYPEPTIDE 4"/>
    <property type="match status" value="1"/>
</dbReference>
<feature type="region of interest" description="Disordered" evidence="1">
    <location>
        <begin position="892"/>
        <end position="919"/>
    </location>
</feature>
<dbReference type="InterPro" id="IPR024764">
    <property type="entry name" value="TFIIIC_Znf"/>
</dbReference>
<dbReference type="GO" id="GO:0000127">
    <property type="term" value="C:transcription factor TFIIIC complex"/>
    <property type="evidence" value="ECO:0007669"/>
    <property type="project" value="InterPro"/>
</dbReference>
<dbReference type="InterPro" id="IPR044230">
    <property type="entry name" value="GTF3C4"/>
</dbReference>
<feature type="domain" description="Transcription factor IIIC putative zinc-finger" evidence="4">
    <location>
        <begin position="651"/>
        <end position="766"/>
    </location>
</feature>
<accession>A0A8H3UYY2</accession>
<dbReference type="PANTHER" id="PTHR15496">
    <property type="entry name" value="GENERAL TRANSCRIPTION FACTOR 3C POLYPEPTIDE 4 FAMILY"/>
    <property type="match status" value="1"/>
</dbReference>
<feature type="region of interest" description="Disordered" evidence="1">
    <location>
        <begin position="844"/>
        <end position="875"/>
    </location>
</feature>
<dbReference type="GO" id="GO:0004402">
    <property type="term" value="F:histone acetyltransferase activity"/>
    <property type="evidence" value="ECO:0007669"/>
    <property type="project" value="InterPro"/>
</dbReference>
<evidence type="ECO:0000256" key="1">
    <source>
        <dbReference type="SAM" id="MobiDB-lite"/>
    </source>
</evidence>
<evidence type="ECO:0000313" key="5">
    <source>
        <dbReference type="EMBL" id="KAE9977314.1"/>
    </source>
</evidence>
<reference evidence="5 6" key="1">
    <citation type="submission" date="2019-11" db="EMBL/GenBank/DDBJ databases">
        <title>Venturia inaequalis Genome Resource.</title>
        <authorList>
            <person name="Lichtner F.J."/>
        </authorList>
    </citation>
    <scope>NUCLEOTIDE SEQUENCE [LARGE SCALE GENOMIC DNA]</scope>
    <source>
        <strain evidence="5">Bline_iso_100314</strain>
    </source>
</reference>
<keyword evidence="2" id="KW-1133">Transmembrane helix</keyword>
<evidence type="ECO:0000256" key="2">
    <source>
        <dbReference type="SAM" id="Phobius"/>
    </source>
</evidence>
<dbReference type="Proteomes" id="UP000433883">
    <property type="component" value="Unassembled WGS sequence"/>
</dbReference>
<dbReference type="GO" id="GO:0006384">
    <property type="term" value="P:transcription initiation at RNA polymerase III promoter"/>
    <property type="evidence" value="ECO:0007669"/>
    <property type="project" value="InterPro"/>
</dbReference>
<keyword evidence="2" id="KW-0812">Transmembrane</keyword>
<dbReference type="EMBL" id="WNWQ01000134">
    <property type="protein sequence ID" value="KAE9977314.1"/>
    <property type="molecule type" value="Genomic_DNA"/>
</dbReference>
<keyword evidence="2" id="KW-0472">Membrane</keyword>
<feature type="domain" description="Transcription factor IIIC 90kDa subunit N-terminal" evidence="3">
    <location>
        <begin position="19"/>
        <end position="485"/>
    </location>
</feature>
<dbReference type="Pfam" id="PF12657">
    <property type="entry name" value="TFIIIC_delta"/>
    <property type="match status" value="1"/>
</dbReference>
<dbReference type="InterPro" id="IPR024761">
    <property type="entry name" value="TFIIIC_delta_N"/>
</dbReference>
<feature type="region of interest" description="Disordered" evidence="1">
    <location>
        <begin position="718"/>
        <end position="743"/>
    </location>
</feature>
<name>A0A8H3UYY2_VENIN</name>